<dbReference type="PROSITE" id="PS50137">
    <property type="entry name" value="DS_RBD"/>
    <property type="match status" value="2"/>
</dbReference>
<name>A0A6G0U5N5_APHGL</name>
<dbReference type="InterPro" id="IPR051247">
    <property type="entry name" value="RLC_Component"/>
</dbReference>
<comment type="caution">
    <text evidence="5">The sequence shown here is derived from an EMBL/GenBank/DDBJ whole genome shotgun (WGS) entry which is preliminary data.</text>
</comment>
<dbReference type="PANTHER" id="PTHR46205:SF3">
    <property type="entry name" value="LOQUACIOUS, ISOFORM B"/>
    <property type="match status" value="1"/>
</dbReference>
<protein>
    <recommendedName>
        <fullName evidence="4">DRBM domain-containing protein</fullName>
    </recommendedName>
</protein>
<feature type="domain" description="DRBM" evidence="4">
    <location>
        <begin position="264"/>
        <end position="335"/>
    </location>
</feature>
<evidence type="ECO:0000259" key="4">
    <source>
        <dbReference type="PROSITE" id="PS50137"/>
    </source>
</evidence>
<dbReference type="AlphaFoldDB" id="A0A6G0U5N5"/>
<dbReference type="Pfam" id="PF00035">
    <property type="entry name" value="dsrm"/>
    <property type="match status" value="1"/>
</dbReference>
<dbReference type="OrthoDB" id="10056847at2759"/>
<accession>A0A6G0U5N5</accession>
<feature type="compositionally biased region" description="Polar residues" evidence="3">
    <location>
        <begin position="96"/>
        <end position="110"/>
    </location>
</feature>
<dbReference type="GO" id="GO:0030422">
    <property type="term" value="P:siRNA processing"/>
    <property type="evidence" value="ECO:0007669"/>
    <property type="project" value="TreeGrafter"/>
</dbReference>
<gene>
    <name evidence="5" type="ORF">AGLY_002336</name>
</gene>
<dbReference type="Proteomes" id="UP000475862">
    <property type="component" value="Unassembled WGS sequence"/>
</dbReference>
<dbReference type="EMBL" id="VYZN01000008">
    <property type="protein sequence ID" value="KAE9543536.1"/>
    <property type="molecule type" value="Genomic_DNA"/>
</dbReference>
<evidence type="ECO:0000313" key="5">
    <source>
        <dbReference type="EMBL" id="KAE9543536.1"/>
    </source>
</evidence>
<dbReference type="SUPFAM" id="SSF54768">
    <property type="entry name" value="dsRNA-binding domain-like"/>
    <property type="match status" value="2"/>
</dbReference>
<dbReference type="GO" id="GO:0016442">
    <property type="term" value="C:RISC complex"/>
    <property type="evidence" value="ECO:0007669"/>
    <property type="project" value="TreeGrafter"/>
</dbReference>
<keyword evidence="6" id="KW-1185">Reference proteome</keyword>
<dbReference type="InterPro" id="IPR014720">
    <property type="entry name" value="dsRBD_dom"/>
</dbReference>
<dbReference type="GO" id="GO:0070578">
    <property type="term" value="C:RISC-loading complex"/>
    <property type="evidence" value="ECO:0007669"/>
    <property type="project" value="TreeGrafter"/>
</dbReference>
<dbReference type="GO" id="GO:0005634">
    <property type="term" value="C:nucleus"/>
    <property type="evidence" value="ECO:0007669"/>
    <property type="project" value="TreeGrafter"/>
</dbReference>
<dbReference type="SMART" id="SM00358">
    <property type="entry name" value="DSRM"/>
    <property type="match status" value="2"/>
</dbReference>
<reference evidence="5 6" key="1">
    <citation type="submission" date="2019-08" db="EMBL/GenBank/DDBJ databases">
        <title>The genome of the soybean aphid Biotype 1, its phylome, world population structure and adaptation to the North American continent.</title>
        <authorList>
            <person name="Giordano R."/>
            <person name="Donthu R.K."/>
            <person name="Hernandez A.G."/>
            <person name="Wright C.L."/>
            <person name="Zimin A.V."/>
        </authorList>
    </citation>
    <scope>NUCLEOTIDE SEQUENCE [LARGE SCALE GENOMIC DNA]</scope>
    <source>
        <tissue evidence="5">Whole aphids</tissue>
    </source>
</reference>
<dbReference type="GO" id="GO:0070920">
    <property type="term" value="P:regulation of regulatory ncRNA processing"/>
    <property type="evidence" value="ECO:0007669"/>
    <property type="project" value="TreeGrafter"/>
</dbReference>
<dbReference type="GO" id="GO:0003725">
    <property type="term" value="F:double-stranded RNA binding"/>
    <property type="evidence" value="ECO:0007669"/>
    <property type="project" value="TreeGrafter"/>
</dbReference>
<organism evidence="5 6">
    <name type="scientific">Aphis glycines</name>
    <name type="common">Soybean aphid</name>
    <dbReference type="NCBI Taxonomy" id="307491"/>
    <lineage>
        <taxon>Eukaryota</taxon>
        <taxon>Metazoa</taxon>
        <taxon>Ecdysozoa</taxon>
        <taxon>Arthropoda</taxon>
        <taxon>Hexapoda</taxon>
        <taxon>Insecta</taxon>
        <taxon>Pterygota</taxon>
        <taxon>Neoptera</taxon>
        <taxon>Paraneoptera</taxon>
        <taxon>Hemiptera</taxon>
        <taxon>Sternorrhyncha</taxon>
        <taxon>Aphidomorpha</taxon>
        <taxon>Aphidoidea</taxon>
        <taxon>Aphididae</taxon>
        <taxon>Aphidini</taxon>
        <taxon>Aphis</taxon>
        <taxon>Aphis</taxon>
    </lineage>
</organism>
<dbReference type="PANTHER" id="PTHR46205">
    <property type="entry name" value="LOQUACIOUS, ISOFORM B"/>
    <property type="match status" value="1"/>
</dbReference>
<evidence type="ECO:0000256" key="1">
    <source>
        <dbReference type="ARBA" id="ARBA00022884"/>
    </source>
</evidence>
<sequence>MIPVTEGVECIIKKSYNDHDEKDLTTTNEQRKVITNNQNSINMDKVNTEINKCVTQQNNPSSSVENYQYRHHVSLDNRILSEQSPSTRNKLKNEDNITNNLHDLENTNIDNSEHESKTIAKTQKNKSPISVLNQWAVGGKGKKSIAVSYVLTGVTGQSHKPIYTYMCQIHNTTGEGNSKKEAKRNAAAQMCEKLFDFKIDSLNDNDKIITSTTTTDNFEVNENDTVLSITEGSQIIDETNSDISDEELQKFKHKEVQMAHCNMNPIGALSELCTTYKWTPPFYSIETISKDQTIYKTTLYMATCKIFDLQLKGTATTKRGAKRYVAHKMFKTIFEFGPERFIELKSAYLKTQLMTKDCVLSTCIDIHNEENQKQSNHWFPAHCFRSHFTKATAAKKVMNDITKLPSFEDMTDLEQYIENDDPDVSNISKLDIVCKELDFQAIYVCLGVQIKEDITNNNGQDEYGEYSVLVQVTSLPTIITTGYGATSDRAAEEAAKCILQTFKTMLRFTKSATINNNNKEEQFVYVL</sequence>
<evidence type="ECO:0000256" key="3">
    <source>
        <dbReference type="SAM" id="MobiDB-lite"/>
    </source>
</evidence>
<dbReference type="GO" id="GO:0005737">
    <property type="term" value="C:cytoplasm"/>
    <property type="evidence" value="ECO:0007669"/>
    <property type="project" value="TreeGrafter"/>
</dbReference>
<evidence type="ECO:0000313" key="6">
    <source>
        <dbReference type="Proteomes" id="UP000475862"/>
    </source>
</evidence>
<dbReference type="GO" id="GO:0035197">
    <property type="term" value="F:siRNA binding"/>
    <property type="evidence" value="ECO:0007669"/>
    <property type="project" value="TreeGrafter"/>
</dbReference>
<evidence type="ECO:0000256" key="2">
    <source>
        <dbReference type="PROSITE-ProRule" id="PRU00266"/>
    </source>
</evidence>
<feature type="region of interest" description="Disordered" evidence="3">
    <location>
        <begin position="80"/>
        <end position="125"/>
    </location>
</feature>
<dbReference type="Gene3D" id="3.30.160.20">
    <property type="match status" value="3"/>
</dbReference>
<proteinExistence type="predicted"/>
<feature type="domain" description="DRBM" evidence="4">
    <location>
        <begin position="127"/>
        <end position="196"/>
    </location>
</feature>
<keyword evidence="1 2" id="KW-0694">RNA-binding</keyword>